<evidence type="ECO:0000256" key="3">
    <source>
        <dbReference type="ARBA" id="ARBA00005042"/>
    </source>
</evidence>
<keyword evidence="9 18" id="KW-0812">Transmembrane</keyword>
<comment type="similarity">
    <text evidence="4 17">Belongs to the CDP-alcohol phosphatidyltransferase class-I family.</text>
</comment>
<evidence type="ECO:0000256" key="8">
    <source>
        <dbReference type="ARBA" id="ARBA00022679"/>
    </source>
</evidence>
<keyword evidence="11" id="KW-0443">Lipid metabolism</keyword>
<feature type="transmembrane region" description="Helical" evidence="18">
    <location>
        <begin position="104"/>
        <end position="124"/>
    </location>
</feature>
<evidence type="ECO:0000256" key="16">
    <source>
        <dbReference type="ARBA" id="ARBA00048586"/>
    </source>
</evidence>
<evidence type="ECO:0000256" key="14">
    <source>
        <dbReference type="ARBA" id="ARBA00023264"/>
    </source>
</evidence>
<dbReference type="InterPro" id="IPR000462">
    <property type="entry name" value="CDP-OH_P_trans"/>
</dbReference>
<gene>
    <name evidence="19" type="ORF">HMPREF1348_02425</name>
</gene>
<dbReference type="Proteomes" id="UP000006403">
    <property type="component" value="Unassembled WGS sequence"/>
</dbReference>
<feature type="transmembrane region" description="Helical" evidence="18">
    <location>
        <begin position="136"/>
        <end position="155"/>
    </location>
</feature>
<evidence type="ECO:0000256" key="13">
    <source>
        <dbReference type="ARBA" id="ARBA00023209"/>
    </source>
</evidence>
<evidence type="ECO:0000256" key="6">
    <source>
        <dbReference type="ARBA" id="ARBA00014944"/>
    </source>
</evidence>
<evidence type="ECO:0000256" key="5">
    <source>
        <dbReference type="ARBA" id="ARBA00013170"/>
    </source>
</evidence>
<feature type="transmembrane region" description="Helical" evidence="18">
    <location>
        <begin position="21"/>
        <end position="40"/>
    </location>
</feature>
<evidence type="ECO:0000256" key="10">
    <source>
        <dbReference type="ARBA" id="ARBA00022989"/>
    </source>
</evidence>
<reference evidence="19 20" key="1">
    <citation type="submission" date="2012-04" db="EMBL/GenBank/DDBJ databases">
        <authorList>
            <person name="Weinstock G."/>
            <person name="Sodergren E."/>
            <person name="Lobos E.A."/>
            <person name="Fulton L."/>
            <person name="Fulton R."/>
            <person name="Courtney L."/>
            <person name="Fronick C."/>
            <person name="O'Laughlin M."/>
            <person name="Godfrey J."/>
            <person name="Wilson R.M."/>
            <person name="Miner T."/>
            <person name="Farmer C."/>
            <person name="Delehaunty K."/>
            <person name="Cordes M."/>
            <person name="Minx P."/>
            <person name="Tomlinson C."/>
            <person name="Chen J."/>
            <person name="Wollam A."/>
            <person name="Pepin K.H."/>
            <person name="Bhonagiri V."/>
            <person name="Zhang X."/>
            <person name="Suruliraj S."/>
            <person name="Warren W."/>
            <person name="Mitreva M."/>
            <person name="Mardis E.R."/>
            <person name="Wilson R.K."/>
        </authorList>
    </citation>
    <scope>NUCLEOTIDE SEQUENCE [LARGE SCALE GENOMIC DNA]</scope>
    <source>
        <strain evidence="19 20">505</strain>
    </source>
</reference>
<dbReference type="AlphaFoldDB" id="J6Y1T0"/>
<evidence type="ECO:0000256" key="2">
    <source>
        <dbReference type="ARBA" id="ARBA00004141"/>
    </source>
</evidence>
<dbReference type="InterPro" id="IPR048254">
    <property type="entry name" value="CDP_ALCOHOL_P_TRANSF_CS"/>
</dbReference>
<evidence type="ECO:0000256" key="17">
    <source>
        <dbReference type="RuleBase" id="RU003750"/>
    </source>
</evidence>
<evidence type="ECO:0000256" key="4">
    <source>
        <dbReference type="ARBA" id="ARBA00010441"/>
    </source>
</evidence>
<accession>J6Y1T0</accession>
<keyword evidence="8 17" id="KW-0808">Transferase</keyword>
<dbReference type="PANTHER" id="PTHR14269:SF62">
    <property type="entry name" value="CDP-DIACYLGLYCEROL--GLYCEROL-3-PHOSPHATE 3-PHOSPHATIDYLTRANSFERASE 1, CHLOROPLASTIC"/>
    <property type="match status" value="1"/>
</dbReference>
<dbReference type="PANTHER" id="PTHR14269">
    <property type="entry name" value="CDP-DIACYLGLYCEROL--GLYCEROL-3-PHOSPHATE 3-PHOSPHATIDYLTRANSFERASE-RELATED"/>
    <property type="match status" value="1"/>
</dbReference>
<dbReference type="Pfam" id="PF01066">
    <property type="entry name" value="CDP-OH_P_transf"/>
    <property type="match status" value="1"/>
</dbReference>
<evidence type="ECO:0000256" key="7">
    <source>
        <dbReference type="ARBA" id="ARBA00022516"/>
    </source>
</evidence>
<evidence type="ECO:0000256" key="18">
    <source>
        <dbReference type="SAM" id="Phobius"/>
    </source>
</evidence>
<dbReference type="InterPro" id="IPR004570">
    <property type="entry name" value="Phosphatidylglycerol_P_synth"/>
</dbReference>
<dbReference type="PROSITE" id="PS00379">
    <property type="entry name" value="CDP_ALCOHOL_P_TRANSF"/>
    <property type="match status" value="1"/>
</dbReference>
<dbReference type="InterPro" id="IPR050324">
    <property type="entry name" value="CDP-alcohol_PTase-I"/>
</dbReference>
<sequence>MLRRWDGQMKISTNWRKEIQTIPNLLSIFRILLLPIYLYFVLRQSFYVAGAVIVVSGLSDYLDGVIARRYNQVTDLGKVLDPFADKLTQLFLILSMAWYRPWLWLLFGLFLIKEGFMFVAGLIGLSKNIKLSGAKWYGKVATAVIYVGMILLLLFPELPTLWVRVIFAVITYGLLQSFVLYAVEYRKMFQRK</sequence>
<dbReference type="EMBL" id="AMBL01000081">
    <property type="protein sequence ID" value="EJY43481.1"/>
    <property type="molecule type" value="Genomic_DNA"/>
</dbReference>
<dbReference type="Gene3D" id="1.20.120.1760">
    <property type="match status" value="1"/>
</dbReference>
<comment type="catalytic activity">
    <reaction evidence="16">
        <text>a CDP-1,2-diacyl-sn-glycerol + sn-glycerol 3-phosphate = a 1,2-diacyl-sn-glycero-3-phospho-(1'-sn-glycero-3'-phosphate) + CMP + H(+)</text>
        <dbReference type="Rhea" id="RHEA:12593"/>
        <dbReference type="ChEBI" id="CHEBI:15378"/>
        <dbReference type="ChEBI" id="CHEBI:57597"/>
        <dbReference type="ChEBI" id="CHEBI:58332"/>
        <dbReference type="ChEBI" id="CHEBI:60110"/>
        <dbReference type="ChEBI" id="CHEBI:60377"/>
        <dbReference type="EC" id="2.7.8.5"/>
    </reaction>
</comment>
<comment type="pathway">
    <text evidence="3">Phospholipid metabolism; phosphatidylglycerol biosynthesis; phosphatidylglycerol from CDP-diacylglycerol: step 1/2.</text>
</comment>
<evidence type="ECO:0000313" key="19">
    <source>
        <dbReference type="EMBL" id="EJY43481.1"/>
    </source>
</evidence>
<protein>
    <recommendedName>
        <fullName evidence="6">CDP-diacylglycerol--glycerol-3-phosphate 3-phosphatidyltransferase</fullName>
        <ecNumber evidence="5">2.7.8.5</ecNumber>
    </recommendedName>
    <alternativeName>
        <fullName evidence="15">Phosphatidylglycerophosphate synthase</fullName>
    </alternativeName>
</protein>
<evidence type="ECO:0000256" key="12">
    <source>
        <dbReference type="ARBA" id="ARBA00023136"/>
    </source>
</evidence>
<dbReference type="PIRSF" id="PIRSF000847">
    <property type="entry name" value="Phos_ph_gly_syn"/>
    <property type="match status" value="1"/>
</dbReference>
<evidence type="ECO:0000256" key="9">
    <source>
        <dbReference type="ARBA" id="ARBA00022692"/>
    </source>
</evidence>
<evidence type="ECO:0000256" key="15">
    <source>
        <dbReference type="ARBA" id="ARBA00033018"/>
    </source>
</evidence>
<dbReference type="GO" id="GO:0006655">
    <property type="term" value="P:phosphatidylglycerol biosynthetic process"/>
    <property type="evidence" value="ECO:0007669"/>
    <property type="project" value="UniProtKB-UniPathway"/>
</dbReference>
<dbReference type="PATRIC" id="fig|1134806.3.peg.2314"/>
<dbReference type="HOGENOM" id="CLU_051314_6_3_9"/>
<feature type="transmembrane region" description="Helical" evidence="18">
    <location>
        <begin position="161"/>
        <end position="183"/>
    </location>
</feature>
<comment type="subcellular location">
    <subcellularLocation>
        <location evidence="2">Membrane</location>
        <topology evidence="2">Multi-pass membrane protein</topology>
    </subcellularLocation>
</comment>
<comment type="caution">
    <text evidence="19">The sequence shown here is derived from an EMBL/GenBank/DDBJ whole genome shotgun (WGS) entry which is preliminary data.</text>
</comment>
<keyword evidence="10 18" id="KW-1133">Transmembrane helix</keyword>
<keyword evidence="12 18" id="KW-0472">Membrane</keyword>
<organism evidence="19 20">
    <name type="scientific">Enterococcus faecium 505</name>
    <dbReference type="NCBI Taxonomy" id="1134806"/>
    <lineage>
        <taxon>Bacteria</taxon>
        <taxon>Bacillati</taxon>
        <taxon>Bacillota</taxon>
        <taxon>Bacilli</taxon>
        <taxon>Lactobacillales</taxon>
        <taxon>Enterococcaceae</taxon>
        <taxon>Enterococcus</taxon>
    </lineage>
</organism>
<keyword evidence="14" id="KW-1208">Phospholipid metabolism</keyword>
<name>J6Y1T0_ENTFC</name>
<evidence type="ECO:0000256" key="1">
    <source>
        <dbReference type="ARBA" id="ARBA00003973"/>
    </source>
</evidence>
<dbReference type="EC" id="2.7.8.5" evidence="5"/>
<evidence type="ECO:0000313" key="20">
    <source>
        <dbReference type="Proteomes" id="UP000006403"/>
    </source>
</evidence>
<evidence type="ECO:0000256" key="11">
    <source>
        <dbReference type="ARBA" id="ARBA00023098"/>
    </source>
</evidence>
<proteinExistence type="inferred from homology"/>
<keyword evidence="13" id="KW-0594">Phospholipid biosynthesis</keyword>
<keyword evidence="7" id="KW-0444">Lipid biosynthesis</keyword>
<dbReference type="InterPro" id="IPR043130">
    <property type="entry name" value="CDP-OH_PTrfase_TM_dom"/>
</dbReference>
<comment type="function">
    <text evidence="1">This protein catalyzes the committed step to the synthesis of the acidic phospholipids.</text>
</comment>
<dbReference type="UniPathway" id="UPA00084">
    <property type="reaction ID" value="UER00503"/>
</dbReference>
<dbReference type="GO" id="GO:0008444">
    <property type="term" value="F:CDP-diacylglycerol-glycerol-3-phosphate 3-phosphatidyltransferase activity"/>
    <property type="evidence" value="ECO:0007669"/>
    <property type="project" value="UniProtKB-EC"/>
</dbReference>
<dbReference type="GO" id="GO:0016020">
    <property type="term" value="C:membrane"/>
    <property type="evidence" value="ECO:0007669"/>
    <property type="project" value="UniProtKB-SubCell"/>
</dbReference>